<dbReference type="AlphaFoldDB" id="A0A914N1V5"/>
<proteinExistence type="predicted"/>
<dbReference type="Gene3D" id="2.10.25.10">
    <property type="entry name" value="Laminin"/>
    <property type="match status" value="1"/>
</dbReference>
<evidence type="ECO:0000256" key="2">
    <source>
        <dbReference type="ARBA" id="ARBA00022900"/>
    </source>
</evidence>
<protein>
    <submittedName>
        <fullName evidence="7">TIL domain-containing protein</fullName>
    </submittedName>
</protein>
<dbReference type="GO" id="GO:0004867">
    <property type="term" value="F:serine-type endopeptidase inhibitor activity"/>
    <property type="evidence" value="ECO:0007669"/>
    <property type="project" value="UniProtKB-KW"/>
</dbReference>
<dbReference type="CDD" id="cd19941">
    <property type="entry name" value="TIL"/>
    <property type="match status" value="1"/>
</dbReference>
<name>A0A914N1V5_MELIC</name>
<sequence length="90" mass="10123">MQFKLICFVMVIMIVYSERAFSALNQEEKCAEGEIYKGGCPSACDPTCKYLGESVMCIMWCDPGCHCKNGYARDGKNICIPIEDCPKTYE</sequence>
<feature type="domain" description="TIL" evidence="5">
    <location>
        <begin position="30"/>
        <end position="85"/>
    </location>
</feature>
<evidence type="ECO:0000256" key="1">
    <source>
        <dbReference type="ARBA" id="ARBA00022690"/>
    </source>
</evidence>
<dbReference type="Pfam" id="PF01826">
    <property type="entry name" value="TIL"/>
    <property type="match status" value="1"/>
</dbReference>
<evidence type="ECO:0000256" key="4">
    <source>
        <dbReference type="SAM" id="SignalP"/>
    </source>
</evidence>
<organism evidence="6 7">
    <name type="scientific">Meloidogyne incognita</name>
    <name type="common">Southern root-knot nematode worm</name>
    <name type="synonym">Oxyuris incognita</name>
    <dbReference type="NCBI Taxonomy" id="6306"/>
    <lineage>
        <taxon>Eukaryota</taxon>
        <taxon>Metazoa</taxon>
        <taxon>Ecdysozoa</taxon>
        <taxon>Nematoda</taxon>
        <taxon>Chromadorea</taxon>
        <taxon>Rhabditida</taxon>
        <taxon>Tylenchina</taxon>
        <taxon>Tylenchomorpha</taxon>
        <taxon>Tylenchoidea</taxon>
        <taxon>Meloidogynidae</taxon>
        <taxon>Meloidogyninae</taxon>
        <taxon>Meloidogyne</taxon>
        <taxon>Meloidogyne incognita group</taxon>
    </lineage>
</organism>
<keyword evidence="2" id="KW-0722">Serine protease inhibitor</keyword>
<evidence type="ECO:0000256" key="3">
    <source>
        <dbReference type="ARBA" id="ARBA00023157"/>
    </source>
</evidence>
<dbReference type="PANTHER" id="PTHR23259">
    <property type="entry name" value="RIDDLE"/>
    <property type="match status" value="1"/>
</dbReference>
<dbReference type="Proteomes" id="UP000887563">
    <property type="component" value="Unplaced"/>
</dbReference>
<keyword evidence="1" id="KW-0646">Protease inhibitor</keyword>
<evidence type="ECO:0000313" key="6">
    <source>
        <dbReference type="Proteomes" id="UP000887563"/>
    </source>
</evidence>
<keyword evidence="6" id="KW-1185">Reference proteome</keyword>
<keyword evidence="4" id="KW-0732">Signal</keyword>
<dbReference type="InterPro" id="IPR036084">
    <property type="entry name" value="Ser_inhib-like_sf"/>
</dbReference>
<dbReference type="WBParaSite" id="Minc3s02787g31568">
    <property type="protein sequence ID" value="Minc3s02787g31568"/>
    <property type="gene ID" value="Minc3s02787g31568"/>
</dbReference>
<accession>A0A914N1V5</accession>
<reference evidence="7" key="1">
    <citation type="submission" date="2022-11" db="UniProtKB">
        <authorList>
            <consortium name="WormBaseParasite"/>
        </authorList>
    </citation>
    <scope>IDENTIFICATION</scope>
</reference>
<feature type="signal peptide" evidence="4">
    <location>
        <begin position="1"/>
        <end position="22"/>
    </location>
</feature>
<dbReference type="InterPro" id="IPR051368">
    <property type="entry name" value="SerProtInhib-TIL_Domain"/>
</dbReference>
<feature type="chain" id="PRO_5037225947" evidence="4">
    <location>
        <begin position="23"/>
        <end position="90"/>
    </location>
</feature>
<dbReference type="PANTHER" id="PTHR23259:SF70">
    <property type="entry name" value="ACCESSORY GLAND PROTEIN ACP62F-RELATED"/>
    <property type="match status" value="1"/>
</dbReference>
<dbReference type="InterPro" id="IPR002919">
    <property type="entry name" value="TIL_dom"/>
</dbReference>
<evidence type="ECO:0000259" key="5">
    <source>
        <dbReference type="Pfam" id="PF01826"/>
    </source>
</evidence>
<dbReference type="SUPFAM" id="SSF57567">
    <property type="entry name" value="Serine protease inhibitors"/>
    <property type="match status" value="1"/>
</dbReference>
<evidence type="ECO:0000313" key="7">
    <source>
        <dbReference type="WBParaSite" id="Minc3s02787g31568"/>
    </source>
</evidence>
<keyword evidence="3" id="KW-1015">Disulfide bond</keyword>